<evidence type="ECO:0000259" key="2">
    <source>
        <dbReference type="Pfam" id="PF01975"/>
    </source>
</evidence>
<feature type="chain" id="PRO_5002525769" description="Survival protein SurE-like phosphatase/nucleotidase domain-containing protein" evidence="1">
    <location>
        <begin position="26"/>
        <end position="201"/>
    </location>
</feature>
<feature type="domain" description="Survival protein SurE-like phosphatase/nucleotidase" evidence="2">
    <location>
        <begin position="28"/>
        <end position="70"/>
    </location>
</feature>
<feature type="signal peptide" evidence="1">
    <location>
        <begin position="1"/>
        <end position="25"/>
    </location>
</feature>
<reference evidence="3 4" key="1">
    <citation type="journal article" date="2014" name="Genome Biol. Evol.">
        <title>Comparative genomics and transcriptomics analyses reveal divergent lifestyle features of nematode endoparasitic fungus Hirsutella minnesotensis.</title>
        <authorList>
            <person name="Lai Y."/>
            <person name="Liu K."/>
            <person name="Zhang X."/>
            <person name="Zhang X."/>
            <person name="Li K."/>
            <person name="Wang N."/>
            <person name="Shu C."/>
            <person name="Wu Y."/>
            <person name="Wang C."/>
            <person name="Bushley K.E."/>
            <person name="Xiang M."/>
            <person name="Liu X."/>
        </authorList>
    </citation>
    <scope>NUCLEOTIDE SEQUENCE [LARGE SCALE GENOMIC DNA]</scope>
    <source>
        <strain evidence="3 4">3608</strain>
    </source>
</reference>
<dbReference type="Proteomes" id="UP000054481">
    <property type="component" value="Unassembled WGS sequence"/>
</dbReference>
<dbReference type="OrthoDB" id="4018688at2759"/>
<dbReference type="InterPro" id="IPR036523">
    <property type="entry name" value="SurE-like_sf"/>
</dbReference>
<evidence type="ECO:0000256" key="1">
    <source>
        <dbReference type="SAM" id="SignalP"/>
    </source>
</evidence>
<sequence>MKSLSSLSMAASAALLSLLSTPAHGLRILQSNDDGWAEHKLRALNDAYIAAGHDVILSAPAEDKSATGQTDMPPMPRRVPCHWNSCLSNSGPAGFNATRPELNWVNSGGAAAGRSWARLDGDRCNETSKFHWFFTRINPPTFSPRDTWWCNHNRLPMEFYVMKRDDCPVSVTVTDPWGMSTINDNRQEVVLSKLRHMLTCP</sequence>
<keyword evidence="1" id="KW-0732">Signal</keyword>
<dbReference type="Pfam" id="PF01975">
    <property type="entry name" value="SurE"/>
    <property type="match status" value="1"/>
</dbReference>
<evidence type="ECO:0000313" key="4">
    <source>
        <dbReference type="Proteomes" id="UP000054481"/>
    </source>
</evidence>
<dbReference type="InterPro" id="IPR002828">
    <property type="entry name" value="SurE-like_Pase/nucleotidase"/>
</dbReference>
<name>A0A0F7ZJL6_9HYPO</name>
<dbReference type="EMBL" id="KQ030525">
    <property type="protein sequence ID" value="KJZ74521.1"/>
    <property type="molecule type" value="Genomic_DNA"/>
</dbReference>
<dbReference type="SUPFAM" id="SSF64167">
    <property type="entry name" value="SurE-like"/>
    <property type="match status" value="1"/>
</dbReference>
<dbReference type="GO" id="GO:0016787">
    <property type="term" value="F:hydrolase activity"/>
    <property type="evidence" value="ECO:0007669"/>
    <property type="project" value="InterPro"/>
</dbReference>
<dbReference type="AlphaFoldDB" id="A0A0F7ZJL6"/>
<proteinExistence type="predicted"/>
<organism evidence="3 4">
    <name type="scientific">Hirsutella minnesotensis 3608</name>
    <dbReference type="NCBI Taxonomy" id="1043627"/>
    <lineage>
        <taxon>Eukaryota</taxon>
        <taxon>Fungi</taxon>
        <taxon>Dikarya</taxon>
        <taxon>Ascomycota</taxon>
        <taxon>Pezizomycotina</taxon>
        <taxon>Sordariomycetes</taxon>
        <taxon>Hypocreomycetidae</taxon>
        <taxon>Hypocreales</taxon>
        <taxon>Ophiocordycipitaceae</taxon>
        <taxon>Hirsutella</taxon>
    </lineage>
</organism>
<dbReference type="Gene3D" id="3.40.1210.10">
    <property type="entry name" value="Survival protein SurE-like phosphatase/nucleotidase"/>
    <property type="match status" value="1"/>
</dbReference>
<gene>
    <name evidence="3" type="ORF">HIM_06117</name>
</gene>
<keyword evidence="4" id="KW-1185">Reference proteome</keyword>
<evidence type="ECO:0000313" key="3">
    <source>
        <dbReference type="EMBL" id="KJZ74521.1"/>
    </source>
</evidence>
<accession>A0A0F7ZJL6</accession>
<protein>
    <recommendedName>
        <fullName evidence="2">Survival protein SurE-like phosphatase/nucleotidase domain-containing protein</fullName>
    </recommendedName>
</protein>